<dbReference type="RefSeq" id="WP_179782394.1">
    <property type="nucleotide sequence ID" value="NZ_JACCHK010000001.1"/>
</dbReference>
<dbReference type="Pfam" id="PF13440">
    <property type="entry name" value="Polysacc_synt_3"/>
    <property type="match status" value="1"/>
</dbReference>
<keyword evidence="4 8" id="KW-0812">Transmembrane</keyword>
<feature type="transmembrane region" description="Helical" evidence="8">
    <location>
        <begin position="35"/>
        <end position="61"/>
    </location>
</feature>
<evidence type="ECO:0000256" key="2">
    <source>
        <dbReference type="ARBA" id="ARBA00007430"/>
    </source>
</evidence>
<accession>A0A7Y9X730</accession>
<evidence type="ECO:0000256" key="4">
    <source>
        <dbReference type="ARBA" id="ARBA00022692"/>
    </source>
</evidence>
<feature type="transmembrane region" description="Helical" evidence="8">
    <location>
        <begin position="104"/>
        <end position="125"/>
    </location>
</feature>
<comment type="caution">
    <text evidence="9">The sequence shown here is derived from an EMBL/GenBank/DDBJ whole genome shotgun (WGS) entry which is preliminary data.</text>
</comment>
<comment type="subcellular location">
    <subcellularLocation>
        <location evidence="1">Cell membrane</location>
        <topology evidence="1">Multi-pass membrane protein</topology>
    </subcellularLocation>
</comment>
<evidence type="ECO:0000256" key="1">
    <source>
        <dbReference type="ARBA" id="ARBA00004651"/>
    </source>
</evidence>
<dbReference type="PANTHER" id="PTHR30250:SF10">
    <property type="entry name" value="LIPOPOLYSACCHARIDE BIOSYNTHESIS PROTEIN WZXC"/>
    <property type="match status" value="1"/>
</dbReference>
<feature type="transmembrane region" description="Helical" evidence="8">
    <location>
        <begin position="73"/>
        <end position="98"/>
    </location>
</feature>
<name>A0A7Y9X730_9ACTN</name>
<protein>
    <submittedName>
        <fullName evidence="9">PST family polysaccharide transporter</fullName>
    </submittedName>
</protein>
<gene>
    <name evidence="9" type="ORF">HNR22_005005</name>
</gene>
<feature type="transmembrane region" description="Helical" evidence="8">
    <location>
        <begin position="137"/>
        <end position="158"/>
    </location>
</feature>
<evidence type="ECO:0000256" key="7">
    <source>
        <dbReference type="SAM" id="MobiDB-lite"/>
    </source>
</evidence>
<reference evidence="9 10" key="1">
    <citation type="submission" date="2020-07" db="EMBL/GenBank/DDBJ databases">
        <title>Sequencing the genomes of 1000 actinobacteria strains.</title>
        <authorList>
            <person name="Klenk H.-P."/>
        </authorList>
    </citation>
    <scope>NUCLEOTIDE SEQUENCE [LARGE SCALE GENOMIC DNA]</scope>
    <source>
        <strain evidence="9 10">DSM 45876</strain>
    </source>
</reference>
<evidence type="ECO:0000256" key="5">
    <source>
        <dbReference type="ARBA" id="ARBA00022989"/>
    </source>
</evidence>
<feature type="transmembrane region" description="Helical" evidence="8">
    <location>
        <begin position="314"/>
        <end position="335"/>
    </location>
</feature>
<comment type="similarity">
    <text evidence="2">Belongs to the polysaccharide synthase family.</text>
</comment>
<feature type="transmembrane region" description="Helical" evidence="8">
    <location>
        <begin position="372"/>
        <end position="393"/>
    </location>
</feature>
<dbReference type="AlphaFoldDB" id="A0A7Y9X730"/>
<feature type="transmembrane region" description="Helical" evidence="8">
    <location>
        <begin position="405"/>
        <end position="430"/>
    </location>
</feature>
<feature type="transmembrane region" description="Helical" evidence="8">
    <location>
        <begin position="347"/>
        <end position="366"/>
    </location>
</feature>
<keyword evidence="5 8" id="KW-1133">Transmembrane helix</keyword>
<dbReference type="Proteomes" id="UP000523545">
    <property type="component" value="Unassembled WGS sequence"/>
</dbReference>
<feature type="transmembrane region" description="Helical" evidence="8">
    <location>
        <begin position="164"/>
        <end position="184"/>
    </location>
</feature>
<dbReference type="EMBL" id="JACCHK010000001">
    <property type="protein sequence ID" value="NYH45278.1"/>
    <property type="molecule type" value="Genomic_DNA"/>
</dbReference>
<keyword evidence="3" id="KW-1003">Cell membrane</keyword>
<evidence type="ECO:0000256" key="6">
    <source>
        <dbReference type="ARBA" id="ARBA00023136"/>
    </source>
</evidence>
<evidence type="ECO:0000256" key="8">
    <source>
        <dbReference type="SAM" id="Phobius"/>
    </source>
</evidence>
<feature type="transmembrane region" description="Helical" evidence="8">
    <location>
        <begin position="287"/>
        <end position="308"/>
    </location>
</feature>
<keyword evidence="10" id="KW-1185">Reference proteome</keyword>
<dbReference type="PANTHER" id="PTHR30250">
    <property type="entry name" value="PST FAMILY PREDICTED COLANIC ACID TRANSPORTER"/>
    <property type="match status" value="1"/>
</dbReference>
<dbReference type="GO" id="GO:0005886">
    <property type="term" value="C:plasma membrane"/>
    <property type="evidence" value="ECO:0007669"/>
    <property type="project" value="UniProtKB-SubCell"/>
</dbReference>
<feature type="transmembrane region" description="Helical" evidence="8">
    <location>
        <begin position="436"/>
        <end position="455"/>
    </location>
</feature>
<sequence>MRRTVAWASIGLASSQLSRIVVALMLARILGPTKFAPIAAGAVFMTYVSLSVDLGLVSAIIQRPSLTSRHLRTAALMSWACGSLFAVGTVAACLAGLAGPLGSTTMLLFCMLSVAPLIRSIGLVSQSRLYREQRQHLIGMAETGVALISLACCVVALVLGLGEFAYVVSVLAADVALTIAWIWLSGPFPWPRWDRESFRELWSFSSKSFGSDALAVSSRNIDSIIVGWMAGAAQLSVYSVGVRFLVTPVQFLGEVIVRVALPEFSERHRAGQSLGPVLLTRTKSLSVAIWPTLTMAFFVAPWLVPVVLGEQWRSAVPVTQILCVVGAAQVSVGFVRPAMWSVGAVKPYFLLTVAMFAVSLPVYLVAANWGAVGIATGYALTALALAPAMSTVGSRALGLRPARTLAAVFSGVPVAAAVALPVLLVGFLLRDPAQRALAQAAIAVALFLLVMVMAFRRGLLHPRSAGSASAEPADQGGGFAEPDSPVAVAVDHR</sequence>
<dbReference type="InterPro" id="IPR050833">
    <property type="entry name" value="Poly_Biosynth_Transport"/>
</dbReference>
<organism evidence="9 10">
    <name type="scientific">Micromonospora jinlongensis</name>
    <dbReference type="NCBI Taxonomy" id="1287877"/>
    <lineage>
        <taxon>Bacteria</taxon>
        <taxon>Bacillati</taxon>
        <taxon>Actinomycetota</taxon>
        <taxon>Actinomycetes</taxon>
        <taxon>Micromonosporales</taxon>
        <taxon>Micromonosporaceae</taxon>
        <taxon>Micromonospora</taxon>
    </lineage>
</organism>
<evidence type="ECO:0000313" key="9">
    <source>
        <dbReference type="EMBL" id="NYH45278.1"/>
    </source>
</evidence>
<evidence type="ECO:0000313" key="10">
    <source>
        <dbReference type="Proteomes" id="UP000523545"/>
    </source>
</evidence>
<proteinExistence type="inferred from homology"/>
<keyword evidence="6 8" id="KW-0472">Membrane</keyword>
<feature type="region of interest" description="Disordered" evidence="7">
    <location>
        <begin position="466"/>
        <end position="493"/>
    </location>
</feature>
<evidence type="ECO:0000256" key="3">
    <source>
        <dbReference type="ARBA" id="ARBA00022475"/>
    </source>
</evidence>